<evidence type="ECO:0000313" key="4">
    <source>
        <dbReference type="Proteomes" id="UP000093053"/>
    </source>
</evidence>
<dbReference type="Proteomes" id="UP000093053">
    <property type="component" value="Chromosome"/>
</dbReference>
<feature type="signal peptide" evidence="2">
    <location>
        <begin position="1"/>
        <end position="22"/>
    </location>
</feature>
<evidence type="ECO:0000256" key="2">
    <source>
        <dbReference type="SAM" id="SignalP"/>
    </source>
</evidence>
<accession>A0A1B2HS76</accession>
<dbReference type="PROSITE" id="PS51257">
    <property type="entry name" value="PROKAR_LIPOPROTEIN"/>
    <property type="match status" value="1"/>
</dbReference>
<reference evidence="3 4" key="1">
    <citation type="submission" date="2016-07" db="EMBL/GenBank/DDBJ databases">
        <title>Complete genome sequence of the Lentzea guizhouensis DHS C013.</title>
        <authorList>
            <person name="Cao C."/>
        </authorList>
    </citation>
    <scope>NUCLEOTIDE SEQUENCE [LARGE SCALE GENOMIC DNA]</scope>
    <source>
        <strain evidence="3 4">DHS C013</strain>
    </source>
</reference>
<evidence type="ECO:0000313" key="3">
    <source>
        <dbReference type="EMBL" id="ANZ40606.1"/>
    </source>
</evidence>
<name>A0A1B2HS76_9PSEU</name>
<dbReference type="AlphaFoldDB" id="A0A1B2HS76"/>
<gene>
    <name evidence="3" type="ORF">BBK82_35990</name>
</gene>
<dbReference type="EMBL" id="CP016793">
    <property type="protein sequence ID" value="ANZ40606.1"/>
    <property type="molecule type" value="Genomic_DNA"/>
</dbReference>
<dbReference type="STRING" id="1586287.BBK82_35990"/>
<keyword evidence="2" id="KW-0732">Signal</keyword>
<dbReference type="RefSeq" id="WP_065918944.1">
    <property type="nucleotide sequence ID" value="NZ_CP016793.1"/>
</dbReference>
<protein>
    <submittedName>
        <fullName evidence="3">Uncharacterized protein</fullName>
    </submittedName>
</protein>
<feature type="chain" id="PRO_5008538555" evidence="2">
    <location>
        <begin position="23"/>
        <end position="69"/>
    </location>
</feature>
<feature type="region of interest" description="Disordered" evidence="1">
    <location>
        <begin position="30"/>
        <end position="69"/>
    </location>
</feature>
<feature type="compositionally biased region" description="Low complexity" evidence="1">
    <location>
        <begin position="34"/>
        <end position="63"/>
    </location>
</feature>
<evidence type="ECO:0000256" key="1">
    <source>
        <dbReference type="SAM" id="MobiDB-lite"/>
    </source>
</evidence>
<organism evidence="3 4">
    <name type="scientific">Lentzea guizhouensis</name>
    <dbReference type="NCBI Taxonomy" id="1586287"/>
    <lineage>
        <taxon>Bacteria</taxon>
        <taxon>Bacillati</taxon>
        <taxon>Actinomycetota</taxon>
        <taxon>Actinomycetes</taxon>
        <taxon>Pseudonocardiales</taxon>
        <taxon>Pseudonocardiaceae</taxon>
        <taxon>Lentzea</taxon>
    </lineage>
</organism>
<dbReference type="KEGG" id="led:BBK82_35990"/>
<proteinExistence type="predicted"/>
<sequence length="69" mass="7107">MKIRTLPALLLVCITTGCGVSAQDEPVLITSTNPAEPTPTITIKPTTAPTTTSSAPTPATTAARDSQER</sequence>
<keyword evidence="4" id="KW-1185">Reference proteome</keyword>